<reference evidence="1" key="1">
    <citation type="submission" date="2019-08" db="EMBL/GenBank/DDBJ databases">
        <authorList>
            <person name="Kucharzyk K."/>
            <person name="Murdoch R.W."/>
            <person name="Higgins S."/>
            <person name="Loffler F."/>
        </authorList>
    </citation>
    <scope>NUCLEOTIDE SEQUENCE</scope>
</reference>
<dbReference type="EMBL" id="VSSQ01100110">
    <property type="protein sequence ID" value="MPN42398.1"/>
    <property type="molecule type" value="Genomic_DNA"/>
</dbReference>
<dbReference type="AlphaFoldDB" id="A0A645HTM5"/>
<comment type="caution">
    <text evidence="1">The sequence shown here is derived from an EMBL/GenBank/DDBJ whole genome shotgun (WGS) entry which is preliminary data.</text>
</comment>
<proteinExistence type="predicted"/>
<name>A0A645HTM5_9ZZZZ</name>
<dbReference type="InterPro" id="IPR016181">
    <property type="entry name" value="Acyl_CoA_acyltransferase"/>
</dbReference>
<accession>A0A645HTM5</accession>
<sequence>MGIEGLRKAKLSYNPIIVLEKSFAILRGEL</sequence>
<protein>
    <submittedName>
        <fullName evidence="1">Uncharacterized protein</fullName>
    </submittedName>
</protein>
<dbReference type="SUPFAM" id="SSF55729">
    <property type="entry name" value="Acyl-CoA N-acyltransferases (Nat)"/>
    <property type="match status" value="1"/>
</dbReference>
<gene>
    <name evidence="1" type="ORF">SDC9_189955</name>
</gene>
<organism evidence="1">
    <name type="scientific">bioreactor metagenome</name>
    <dbReference type="NCBI Taxonomy" id="1076179"/>
    <lineage>
        <taxon>unclassified sequences</taxon>
        <taxon>metagenomes</taxon>
        <taxon>ecological metagenomes</taxon>
    </lineage>
</organism>
<evidence type="ECO:0000313" key="1">
    <source>
        <dbReference type="EMBL" id="MPN42398.1"/>
    </source>
</evidence>